<name>A0ABP1PT08_9HEXA</name>
<keyword evidence="1" id="KW-1133">Transmembrane helix</keyword>
<evidence type="ECO:0000313" key="2">
    <source>
        <dbReference type="EMBL" id="CAL8076333.1"/>
    </source>
</evidence>
<comment type="caution">
    <text evidence="2">The sequence shown here is derived from an EMBL/GenBank/DDBJ whole genome shotgun (WGS) entry which is preliminary data.</text>
</comment>
<sequence>MFRNPKSPSFTNDVRMKLAAIQYELDQGYLAVSCPYFSVTSGFLGQMFGLIVTYGIIIFQMRPNSTSPSQVSG</sequence>
<protein>
    <submittedName>
        <fullName evidence="2">Uncharacterized protein</fullName>
    </submittedName>
</protein>
<organism evidence="2 3">
    <name type="scientific">Orchesella dallaii</name>
    <dbReference type="NCBI Taxonomy" id="48710"/>
    <lineage>
        <taxon>Eukaryota</taxon>
        <taxon>Metazoa</taxon>
        <taxon>Ecdysozoa</taxon>
        <taxon>Arthropoda</taxon>
        <taxon>Hexapoda</taxon>
        <taxon>Collembola</taxon>
        <taxon>Entomobryomorpha</taxon>
        <taxon>Entomobryoidea</taxon>
        <taxon>Orchesellidae</taxon>
        <taxon>Orchesellinae</taxon>
        <taxon>Orchesella</taxon>
    </lineage>
</organism>
<evidence type="ECO:0000313" key="3">
    <source>
        <dbReference type="Proteomes" id="UP001642540"/>
    </source>
</evidence>
<keyword evidence="3" id="KW-1185">Reference proteome</keyword>
<reference evidence="2 3" key="1">
    <citation type="submission" date="2024-08" db="EMBL/GenBank/DDBJ databases">
        <authorList>
            <person name="Cucini C."/>
            <person name="Frati F."/>
        </authorList>
    </citation>
    <scope>NUCLEOTIDE SEQUENCE [LARGE SCALE GENOMIC DNA]</scope>
</reference>
<dbReference type="Proteomes" id="UP001642540">
    <property type="component" value="Unassembled WGS sequence"/>
</dbReference>
<keyword evidence="1" id="KW-0812">Transmembrane</keyword>
<keyword evidence="1" id="KW-0472">Membrane</keyword>
<feature type="transmembrane region" description="Helical" evidence="1">
    <location>
        <begin position="36"/>
        <end position="59"/>
    </location>
</feature>
<gene>
    <name evidence="2" type="ORF">ODALV1_LOCUS3436</name>
</gene>
<evidence type="ECO:0000256" key="1">
    <source>
        <dbReference type="SAM" id="Phobius"/>
    </source>
</evidence>
<proteinExistence type="predicted"/>
<dbReference type="EMBL" id="CAXLJM020000011">
    <property type="protein sequence ID" value="CAL8076333.1"/>
    <property type="molecule type" value="Genomic_DNA"/>
</dbReference>
<accession>A0ABP1PT08</accession>